<reference evidence="2" key="3">
    <citation type="submission" date="2020-06" db="EMBL/GenBank/DDBJ databases">
        <title>Helianthus annuus Genome sequencing and assembly Release 2.</title>
        <authorList>
            <person name="Gouzy J."/>
            <person name="Langlade N."/>
            <person name="Munos S."/>
        </authorList>
    </citation>
    <scope>NUCLEOTIDE SEQUENCE</scope>
    <source>
        <tissue evidence="2">Leaves</tissue>
    </source>
</reference>
<organism evidence="3 4">
    <name type="scientific">Helianthus annuus</name>
    <name type="common">Common sunflower</name>
    <dbReference type="NCBI Taxonomy" id="4232"/>
    <lineage>
        <taxon>Eukaryota</taxon>
        <taxon>Viridiplantae</taxon>
        <taxon>Streptophyta</taxon>
        <taxon>Embryophyta</taxon>
        <taxon>Tracheophyta</taxon>
        <taxon>Spermatophyta</taxon>
        <taxon>Magnoliopsida</taxon>
        <taxon>eudicotyledons</taxon>
        <taxon>Gunneridae</taxon>
        <taxon>Pentapetalae</taxon>
        <taxon>asterids</taxon>
        <taxon>campanulids</taxon>
        <taxon>Asterales</taxon>
        <taxon>Asteraceae</taxon>
        <taxon>Asteroideae</taxon>
        <taxon>Heliantheae alliance</taxon>
        <taxon>Heliantheae</taxon>
        <taxon>Helianthus</taxon>
    </lineage>
</organism>
<keyword evidence="4" id="KW-1185">Reference proteome</keyword>
<name>A0A251SJL3_HELAN</name>
<reference evidence="2 4" key="1">
    <citation type="journal article" date="2017" name="Nature">
        <title>The sunflower genome provides insights into oil metabolism, flowering and Asterid evolution.</title>
        <authorList>
            <person name="Badouin H."/>
            <person name="Gouzy J."/>
            <person name="Grassa C.J."/>
            <person name="Murat F."/>
            <person name="Staton S.E."/>
            <person name="Cottret L."/>
            <person name="Lelandais-Briere C."/>
            <person name="Owens G.L."/>
            <person name="Carrere S."/>
            <person name="Mayjonade B."/>
            <person name="Legrand L."/>
            <person name="Gill N."/>
            <person name="Kane N.C."/>
            <person name="Bowers J.E."/>
            <person name="Hubner S."/>
            <person name="Bellec A."/>
            <person name="Berard A."/>
            <person name="Berges H."/>
            <person name="Blanchet N."/>
            <person name="Boniface M.C."/>
            <person name="Brunel D."/>
            <person name="Catrice O."/>
            <person name="Chaidir N."/>
            <person name="Claudel C."/>
            <person name="Donnadieu C."/>
            <person name="Faraut T."/>
            <person name="Fievet G."/>
            <person name="Helmstetter N."/>
            <person name="King M."/>
            <person name="Knapp S.J."/>
            <person name="Lai Z."/>
            <person name="Le Paslier M.C."/>
            <person name="Lippi Y."/>
            <person name="Lorenzon L."/>
            <person name="Mandel J.R."/>
            <person name="Marage G."/>
            <person name="Marchand G."/>
            <person name="Marquand E."/>
            <person name="Bret-Mestries E."/>
            <person name="Morien E."/>
            <person name="Nambeesan S."/>
            <person name="Nguyen T."/>
            <person name="Pegot-Espagnet P."/>
            <person name="Pouilly N."/>
            <person name="Raftis F."/>
            <person name="Sallet E."/>
            <person name="Schiex T."/>
            <person name="Thomas J."/>
            <person name="Vandecasteele C."/>
            <person name="Vares D."/>
            <person name="Vear F."/>
            <person name="Vautrin S."/>
            <person name="Crespi M."/>
            <person name="Mangin B."/>
            <person name="Burke J.M."/>
            <person name="Salse J."/>
            <person name="Munos S."/>
            <person name="Vincourt P."/>
            <person name="Rieseberg L.H."/>
            <person name="Langlade N.B."/>
        </authorList>
    </citation>
    <scope>NUCLEOTIDE SEQUENCE [LARGE SCALE GENOMIC DNA]</scope>
    <source>
        <strain evidence="4">cv. SF193</strain>
        <tissue evidence="2">Leaves</tissue>
    </source>
</reference>
<keyword evidence="1" id="KW-0732">Signal</keyword>
<sequence>MWLYVFYSHTLITLRGLLIPFVSSIPNQPCSLLQQTYSVFLSQKNPNPQIPVSPKIQHAIYSKRNDGDDATTLRPHCP</sequence>
<dbReference type="EMBL" id="MNCJ02000329">
    <property type="protein sequence ID" value="KAF5769858.1"/>
    <property type="molecule type" value="Genomic_DNA"/>
</dbReference>
<dbReference type="AlphaFoldDB" id="A0A251SJL3"/>
<dbReference type="EMBL" id="CM007903">
    <property type="protein sequence ID" value="OTF98771.1"/>
    <property type="molecule type" value="Genomic_DNA"/>
</dbReference>
<feature type="chain" id="PRO_5041059987" evidence="1">
    <location>
        <begin position="25"/>
        <end position="78"/>
    </location>
</feature>
<evidence type="ECO:0000313" key="4">
    <source>
        <dbReference type="Proteomes" id="UP000215914"/>
    </source>
</evidence>
<dbReference type="Proteomes" id="UP000215914">
    <property type="component" value="Chromosome 14"/>
</dbReference>
<accession>A0A251SJL3</accession>
<evidence type="ECO:0000256" key="1">
    <source>
        <dbReference type="SAM" id="SignalP"/>
    </source>
</evidence>
<dbReference type="InParanoid" id="A0A251SJL3"/>
<gene>
    <name evidence="3" type="ORF">HannXRQ_Chr14g0449251</name>
    <name evidence="2" type="ORF">HanXRQr2_Chr14g0653061</name>
</gene>
<reference evidence="3" key="2">
    <citation type="submission" date="2017-02" db="EMBL/GenBank/DDBJ databases">
        <title>Sunflower complete genome.</title>
        <authorList>
            <person name="Langlade N."/>
            <person name="Munos S."/>
        </authorList>
    </citation>
    <scope>NUCLEOTIDE SEQUENCE [LARGE SCALE GENOMIC DNA]</scope>
    <source>
        <tissue evidence="3">Leaves</tissue>
    </source>
</reference>
<evidence type="ECO:0000313" key="3">
    <source>
        <dbReference type="EMBL" id="OTF98771.1"/>
    </source>
</evidence>
<dbReference type="Gramene" id="mRNA:HanXRQr2_Chr14g0653061">
    <property type="protein sequence ID" value="CDS:HanXRQr2_Chr14g0653061.1"/>
    <property type="gene ID" value="HanXRQr2_Chr14g0653061"/>
</dbReference>
<protein>
    <submittedName>
        <fullName evidence="3">Uncharacterized protein</fullName>
    </submittedName>
</protein>
<evidence type="ECO:0000313" key="2">
    <source>
        <dbReference type="EMBL" id="KAF5769858.1"/>
    </source>
</evidence>
<feature type="signal peptide" evidence="1">
    <location>
        <begin position="1"/>
        <end position="24"/>
    </location>
</feature>
<proteinExistence type="predicted"/>